<dbReference type="Proteomes" id="UP000056109">
    <property type="component" value="Chromosome I"/>
</dbReference>
<dbReference type="InterPro" id="IPR006472">
    <property type="entry name" value="Citrate_lyase_asu"/>
</dbReference>
<dbReference type="EMBL" id="LN606600">
    <property type="protein sequence ID" value="CEF41913.1"/>
    <property type="molecule type" value="Genomic_DNA"/>
</dbReference>
<dbReference type="KEGG" id="asz:ASN_2632"/>
<evidence type="ECO:0000313" key="3">
    <source>
        <dbReference type="Proteomes" id="UP000056109"/>
    </source>
</evidence>
<dbReference type="AlphaFoldDB" id="A0A0U5EW00"/>
<keyword evidence="1 2" id="KW-0456">Lyase</keyword>
<dbReference type="GO" id="GO:0008814">
    <property type="term" value="F:citrate CoA-transferase activity"/>
    <property type="evidence" value="ECO:0007669"/>
    <property type="project" value="UniProtKB-UniRule"/>
</dbReference>
<name>A0A0U5EW00_9PROT</name>
<keyword evidence="3" id="KW-1185">Reference proteome</keyword>
<dbReference type="GO" id="GO:0009346">
    <property type="term" value="C:ATP-independent citrate lyase complex"/>
    <property type="evidence" value="ECO:0007669"/>
    <property type="project" value="UniProtKB-UniRule"/>
</dbReference>
<dbReference type="PATRIC" id="fig|446692.3.peg.2752"/>
<dbReference type="GO" id="GO:0006084">
    <property type="term" value="P:acetyl-CoA metabolic process"/>
    <property type="evidence" value="ECO:0007669"/>
    <property type="project" value="UniProtKB-UniRule"/>
</dbReference>
<dbReference type="PANTHER" id="PTHR40596:SF1">
    <property type="entry name" value="CITRATE LYASE ALPHA CHAIN"/>
    <property type="match status" value="1"/>
</dbReference>
<dbReference type="Gene3D" id="3.40.1080.10">
    <property type="entry name" value="Glutaconate Coenzyme A-transferase"/>
    <property type="match status" value="2"/>
</dbReference>
<dbReference type="PIRSF" id="PIRSF009451">
    <property type="entry name" value="Citrt_lyas_alpha"/>
    <property type="match status" value="1"/>
</dbReference>
<accession>A0A0U5EW00</accession>
<gene>
    <name evidence="2" type="primary">citF</name>
    <name evidence="2" type="ORF">ASN_2632</name>
</gene>
<sequence length="505" mass="53516">MSYNQQCTAEYASRNNLPEFEGVFAKSPQLASPSTKRHRKLFPSLEEAIRTSGLRDGSTVSFHHAFREGDKVLMHVIKTLSDLGFKNLTIAPSSLLNCHDGLVEYIRSGVIAKIFTSGLRGELGEAVSKGLMDVPVQVHSHGGRVHLIQTGEISIDVAFLGVASSDEFGNANGSHGELSCGSLGYAKVDAAHARYVIAMAQELVDFPNYPASLSQDQVDAVVTVDEVGDPSLISVGAARLTKNPRDLLLARIAASVIEHSGSFKTGFSMQTGSGGAATATTIFLGEKMVEKNIKASFALGGVTGPIVDLLNKGMIGAIADVQSFDVTAAQSLRENAAHCEISANEYANSSSKGAYVDRVDVVLLSALEVDIDFNVNVLTGSDGVLRGASGGHCDVAAAANLTVIVTPLLRSRMPCVVEHVNTVVTPGSTVDVVVTDHGIAVNPNNQALEKRLRDAKLPVLSIEELKDLAISRAGKPEPIAYTDKIVAVVRYRDGSVMDVVRQVAR</sequence>
<dbReference type="GO" id="GO:0005737">
    <property type="term" value="C:cytoplasm"/>
    <property type="evidence" value="ECO:0007669"/>
    <property type="project" value="UniProtKB-SubCell"/>
</dbReference>
<dbReference type="PANTHER" id="PTHR40596">
    <property type="entry name" value="CITRATE LYASE ALPHA CHAIN"/>
    <property type="match status" value="1"/>
</dbReference>
<reference evidence="3" key="1">
    <citation type="submission" date="2014-09" db="EMBL/GenBank/DDBJ databases">
        <authorList>
            <person name="Illeghems K.G."/>
        </authorList>
    </citation>
    <scope>NUCLEOTIDE SEQUENCE [LARGE SCALE GENOMIC DNA]</scope>
    <source>
        <strain evidence="3">108B</strain>
    </source>
</reference>
<dbReference type="EC" id="2.8.3.10" evidence="1"/>
<comment type="catalytic activity">
    <reaction evidence="1">
        <text>citrate + acetyl-CoA = (3S)-citryl-CoA + acetate</text>
        <dbReference type="Rhea" id="RHEA:19405"/>
        <dbReference type="ChEBI" id="CHEBI:16947"/>
        <dbReference type="ChEBI" id="CHEBI:30089"/>
        <dbReference type="ChEBI" id="CHEBI:57288"/>
        <dbReference type="ChEBI" id="CHEBI:57321"/>
        <dbReference type="EC" id="2.8.3.10"/>
    </reaction>
</comment>
<dbReference type="GeneID" id="34783623"/>
<dbReference type="GO" id="GO:0008815">
    <property type="term" value="F:citrate (pro-3S)-lyase activity"/>
    <property type="evidence" value="ECO:0007669"/>
    <property type="project" value="UniProtKB-UniRule"/>
</dbReference>
<proteinExistence type="predicted"/>
<keyword evidence="1" id="KW-0963">Cytoplasm</keyword>
<dbReference type="SUPFAM" id="SSF100950">
    <property type="entry name" value="NagB/RpiA/CoA transferase-like"/>
    <property type="match status" value="2"/>
</dbReference>
<evidence type="ECO:0000256" key="1">
    <source>
        <dbReference type="PIRNR" id="PIRNR009451"/>
    </source>
</evidence>
<dbReference type="RefSeq" id="WP_025829312.1">
    <property type="nucleotide sequence ID" value="NZ_LN606600.1"/>
</dbReference>
<dbReference type="NCBIfam" id="TIGR01584">
    <property type="entry name" value="citF"/>
    <property type="match status" value="1"/>
</dbReference>
<organism evidence="2 3">
    <name type="scientific">Acetobacter senegalensis</name>
    <dbReference type="NCBI Taxonomy" id="446692"/>
    <lineage>
        <taxon>Bacteria</taxon>
        <taxon>Pseudomonadati</taxon>
        <taxon>Pseudomonadota</taxon>
        <taxon>Alphaproteobacteria</taxon>
        <taxon>Acetobacterales</taxon>
        <taxon>Acetobacteraceae</taxon>
        <taxon>Acetobacter</taxon>
    </lineage>
</organism>
<evidence type="ECO:0000313" key="2">
    <source>
        <dbReference type="EMBL" id="CEF41913.1"/>
    </source>
</evidence>
<dbReference type="Pfam" id="PF04223">
    <property type="entry name" value="CitF"/>
    <property type="match status" value="1"/>
</dbReference>
<comment type="catalytic activity">
    <reaction evidence="1">
        <text>citrate = oxaloacetate + acetate</text>
        <dbReference type="Rhea" id="RHEA:10760"/>
        <dbReference type="ChEBI" id="CHEBI:16452"/>
        <dbReference type="ChEBI" id="CHEBI:16947"/>
        <dbReference type="ChEBI" id="CHEBI:30089"/>
        <dbReference type="EC" id="4.1.3.6"/>
    </reaction>
</comment>
<protein>
    <recommendedName>
        <fullName evidence="1">Citrate lyase alpha chain</fullName>
        <shortName evidence="1">Citrase alpha chain</shortName>
        <ecNumber evidence="1">2.8.3.10</ecNumber>
        <ecNumber evidence="1">4.1.3.6</ecNumber>
    </recommendedName>
    <alternativeName>
        <fullName evidence="1">Citrate (pro-3S)-lyase alpha chain</fullName>
    </alternativeName>
    <alternativeName>
        <fullName evidence="1">Citrate CoA-transferase subunit</fullName>
    </alternativeName>
</protein>
<dbReference type="EC" id="4.1.3.6" evidence="1"/>
<keyword evidence="1" id="KW-0808">Transferase</keyword>
<comment type="subcellular location">
    <subcellularLocation>
        <location evidence="1">Cytoplasm</location>
    </subcellularLocation>
</comment>
<dbReference type="InterPro" id="IPR037171">
    <property type="entry name" value="NagB/RpiA_transferase-like"/>
</dbReference>